<dbReference type="AlphaFoldDB" id="A0A7J7FID2"/>
<reference evidence="4 5" key="1">
    <citation type="journal article" date="2020" name="Mol. Biol. Evol.">
        <title>Interspecific Gene Flow and the Evolution of Specialization in Black and White Rhinoceros.</title>
        <authorList>
            <person name="Moodley Y."/>
            <person name="Westbury M.V."/>
            <person name="Russo I.M."/>
            <person name="Gopalakrishnan S."/>
            <person name="Rakotoarivelo A."/>
            <person name="Olsen R.A."/>
            <person name="Prost S."/>
            <person name="Tunstall T."/>
            <person name="Ryder O.A."/>
            <person name="Dalen L."/>
            <person name="Bruford M.W."/>
        </authorList>
    </citation>
    <scope>NUCLEOTIDE SEQUENCE [LARGE SCALE GENOMIC DNA]</scope>
    <source>
        <strain evidence="4">SBR-YM</strain>
        <tissue evidence="4">Skin</tissue>
    </source>
</reference>
<comment type="caution">
    <text evidence="4">The sequence shown here is derived from an EMBL/GenBank/DDBJ whole genome shotgun (WGS) entry which is preliminary data.</text>
</comment>
<sequence length="158" mass="17900">MKSVKTNYRSMTILVGGSAHIPKIQKLLQDFLSGKNLNRTTNSDEIIAYGTDVQATILVGEKSDHAQIVITYFNDQPGALIQVYEVECAVTKTNSYLSKEDTEQIVQEVEKYEAEGKRRDKLFPQELLQTLAFTMKTNMEVEEHQGKTNNDDRQAILN</sequence>
<keyword evidence="5" id="KW-1185">Reference proteome</keyword>
<protein>
    <submittedName>
        <fullName evidence="4">Uncharacterized protein</fullName>
    </submittedName>
</protein>
<dbReference type="PRINTS" id="PR00301">
    <property type="entry name" value="HEATSHOCK70"/>
</dbReference>
<accession>A0A7J7FID2</accession>
<evidence type="ECO:0000256" key="1">
    <source>
        <dbReference type="ARBA" id="ARBA00007381"/>
    </source>
</evidence>
<dbReference type="InterPro" id="IPR013126">
    <property type="entry name" value="Hsp_70_fam"/>
</dbReference>
<gene>
    <name evidence="4" type="ORF">HPG69_000705</name>
</gene>
<organism evidence="4 5">
    <name type="scientific">Diceros bicornis minor</name>
    <name type="common">South-central black rhinoceros</name>
    <dbReference type="NCBI Taxonomy" id="77932"/>
    <lineage>
        <taxon>Eukaryota</taxon>
        <taxon>Metazoa</taxon>
        <taxon>Chordata</taxon>
        <taxon>Craniata</taxon>
        <taxon>Vertebrata</taxon>
        <taxon>Euteleostomi</taxon>
        <taxon>Mammalia</taxon>
        <taxon>Eutheria</taxon>
        <taxon>Laurasiatheria</taxon>
        <taxon>Perissodactyla</taxon>
        <taxon>Rhinocerotidae</taxon>
        <taxon>Diceros</taxon>
    </lineage>
</organism>
<evidence type="ECO:0000313" key="4">
    <source>
        <dbReference type="EMBL" id="KAF5927799.1"/>
    </source>
</evidence>
<dbReference type="InterPro" id="IPR043129">
    <property type="entry name" value="ATPase_NBD"/>
</dbReference>
<dbReference type="InterPro" id="IPR029048">
    <property type="entry name" value="HSP70_C_sf"/>
</dbReference>
<dbReference type="PANTHER" id="PTHR19375">
    <property type="entry name" value="HEAT SHOCK PROTEIN 70KDA"/>
    <property type="match status" value="1"/>
</dbReference>
<evidence type="ECO:0000256" key="3">
    <source>
        <dbReference type="ARBA" id="ARBA00022840"/>
    </source>
</evidence>
<keyword evidence="3" id="KW-0067">ATP-binding</keyword>
<keyword evidence="2" id="KW-0547">Nucleotide-binding</keyword>
<dbReference type="Gene3D" id="1.20.1270.10">
    <property type="match status" value="1"/>
</dbReference>
<dbReference type="Pfam" id="PF00012">
    <property type="entry name" value="HSP70"/>
    <property type="match status" value="1"/>
</dbReference>
<comment type="similarity">
    <text evidence="1">Belongs to the heat shock protein 70 family.</text>
</comment>
<dbReference type="SUPFAM" id="SSF53067">
    <property type="entry name" value="Actin-like ATPase domain"/>
    <property type="match status" value="1"/>
</dbReference>
<evidence type="ECO:0000313" key="5">
    <source>
        <dbReference type="Proteomes" id="UP000551758"/>
    </source>
</evidence>
<dbReference type="GO" id="GO:0005524">
    <property type="term" value="F:ATP binding"/>
    <property type="evidence" value="ECO:0007669"/>
    <property type="project" value="UniProtKB-KW"/>
</dbReference>
<proteinExistence type="inferred from homology"/>
<dbReference type="Gene3D" id="3.30.420.40">
    <property type="match status" value="2"/>
</dbReference>
<dbReference type="Proteomes" id="UP000551758">
    <property type="component" value="Unassembled WGS sequence"/>
</dbReference>
<evidence type="ECO:0000256" key="2">
    <source>
        <dbReference type="ARBA" id="ARBA00022741"/>
    </source>
</evidence>
<dbReference type="EMBL" id="JACDTQ010000550">
    <property type="protein sequence ID" value="KAF5927799.1"/>
    <property type="molecule type" value="Genomic_DNA"/>
</dbReference>
<dbReference type="GO" id="GO:0140662">
    <property type="term" value="F:ATP-dependent protein folding chaperone"/>
    <property type="evidence" value="ECO:0007669"/>
    <property type="project" value="InterPro"/>
</dbReference>
<name>A0A7J7FID2_DICBM</name>